<evidence type="ECO:0000313" key="1">
    <source>
        <dbReference type="EMBL" id="EJW89879.1"/>
    </source>
</evidence>
<sequence length="543" mass="61103">MNKMNKYKFLICMCALSLCVSCDYEDINTDATGMTEEEGNRDGFAVGGKVVTMQRTVIPVGTQADDTHVINAYQIGYNLSMDCWSGFFGQNNDWGGNANPTYFLKDSWIKTTYTHSYTNALAPWKRLKTQAEKTGKPEIYSFAQILKISAWHKALECFGPIPYSHAADAVMDIPFDSEKDIYTAMLADLKAAVDELTPKAEAGVKLFEDFDVLYAGDLKKWVKYANSLMLRLAMRVRFADETMAKTYAQYAIENSIGVMTAADDAAQVSKGAGMTFRNNINWLATQYNETRMGSSMYSYLMGYKDPRLSKYFLPVNDKCNAGVQAFDGQKYQAVPAGHRNGQNKVYELFSMPNIVDDTPTYWMRASEVYFLRAEAALVWGNAFGDAAQLYKDGVKMSFDENSISQSVDSYLNTDNVPMEHKVEGPFGGSFGKPKAVTPKFEGSMEEKFEKIMIQKWISLYPNGLEAWTEWRRTGYPELNPVVVNEGSSMGATKEGGIRRMIYPASFQESEGSKAVYQEALQKLGRPDRCDSRLWWDCNPHVKL</sequence>
<protein>
    <recommendedName>
        <fullName evidence="2">Lipoprotein</fullName>
    </recommendedName>
</protein>
<dbReference type="Pfam" id="PF12741">
    <property type="entry name" value="SusD-like"/>
    <property type="match status" value="1"/>
</dbReference>
<dbReference type="EMBL" id="AMCI01009196">
    <property type="protein sequence ID" value="EJW89879.1"/>
    <property type="molecule type" value="Genomic_DNA"/>
</dbReference>
<evidence type="ECO:0008006" key="2">
    <source>
        <dbReference type="Google" id="ProtNLM"/>
    </source>
</evidence>
<comment type="caution">
    <text evidence="1">The sequence shown here is derived from an EMBL/GenBank/DDBJ whole genome shotgun (WGS) entry which is preliminary data.</text>
</comment>
<dbReference type="SUPFAM" id="SSF48452">
    <property type="entry name" value="TPR-like"/>
    <property type="match status" value="1"/>
</dbReference>
<gene>
    <name evidence="1" type="ORF">EVA_22012</name>
</gene>
<name>J9FR70_9ZZZZ</name>
<dbReference type="Gene3D" id="1.25.40.390">
    <property type="match status" value="1"/>
</dbReference>
<organism evidence="1">
    <name type="scientific">gut metagenome</name>
    <dbReference type="NCBI Taxonomy" id="749906"/>
    <lineage>
        <taxon>unclassified sequences</taxon>
        <taxon>metagenomes</taxon>
        <taxon>organismal metagenomes</taxon>
    </lineage>
</organism>
<accession>J9FR70</accession>
<dbReference type="InterPro" id="IPR024302">
    <property type="entry name" value="SusD-like"/>
</dbReference>
<dbReference type="AlphaFoldDB" id="J9FR70"/>
<reference evidence="1" key="1">
    <citation type="journal article" date="2012" name="PLoS ONE">
        <title>Gene sets for utilization of primary and secondary nutrition supplies in the distal gut of endangered iberian lynx.</title>
        <authorList>
            <person name="Alcaide M."/>
            <person name="Messina E."/>
            <person name="Richter M."/>
            <person name="Bargiela R."/>
            <person name="Peplies J."/>
            <person name="Huws S.A."/>
            <person name="Newbold C.J."/>
            <person name="Golyshin P.N."/>
            <person name="Simon M.A."/>
            <person name="Lopez G."/>
            <person name="Yakimov M.M."/>
            <person name="Ferrer M."/>
        </authorList>
    </citation>
    <scope>NUCLEOTIDE SEQUENCE</scope>
</reference>
<proteinExistence type="predicted"/>
<dbReference type="InterPro" id="IPR011990">
    <property type="entry name" value="TPR-like_helical_dom_sf"/>
</dbReference>